<dbReference type="InterPro" id="IPR019904">
    <property type="entry name" value="Peroxiredoxin_OsmC"/>
</dbReference>
<feature type="compositionally biased region" description="Polar residues" evidence="1">
    <location>
        <begin position="1"/>
        <end position="13"/>
    </location>
</feature>
<accession>A0A9D2EE97</accession>
<dbReference type="InterPro" id="IPR015946">
    <property type="entry name" value="KH_dom-like_a/b"/>
</dbReference>
<dbReference type="Pfam" id="PF02566">
    <property type="entry name" value="OsmC"/>
    <property type="match status" value="1"/>
</dbReference>
<dbReference type="GO" id="GO:0006979">
    <property type="term" value="P:response to oxidative stress"/>
    <property type="evidence" value="ECO:0007669"/>
    <property type="project" value="InterPro"/>
</dbReference>
<dbReference type="NCBIfam" id="TIGR03562">
    <property type="entry name" value="osmo_induc_OsmC"/>
    <property type="match status" value="1"/>
</dbReference>
<reference evidence="2" key="1">
    <citation type="journal article" date="2021" name="PeerJ">
        <title>Extensive microbial diversity within the chicken gut microbiome revealed by metagenomics and culture.</title>
        <authorList>
            <person name="Gilroy R."/>
            <person name="Ravi A."/>
            <person name="Getino M."/>
            <person name="Pursley I."/>
            <person name="Horton D.L."/>
            <person name="Alikhan N.F."/>
            <person name="Baker D."/>
            <person name="Gharbi K."/>
            <person name="Hall N."/>
            <person name="Watson M."/>
            <person name="Adriaenssens E.M."/>
            <person name="Foster-Nyarko E."/>
            <person name="Jarju S."/>
            <person name="Secka A."/>
            <person name="Antonio M."/>
            <person name="Oren A."/>
            <person name="Chaudhuri R.R."/>
            <person name="La Ragione R."/>
            <person name="Hildebrand F."/>
            <person name="Pallen M.J."/>
        </authorList>
    </citation>
    <scope>NUCLEOTIDE SEQUENCE</scope>
    <source>
        <strain evidence="2">ChiGjej4B4-7305</strain>
    </source>
</reference>
<dbReference type="PANTHER" id="PTHR42830:SF1">
    <property type="entry name" value="OSMOTICALLY INDUCIBLE FAMILY PROTEIN"/>
    <property type="match status" value="1"/>
</dbReference>
<dbReference type="Proteomes" id="UP000824037">
    <property type="component" value="Unassembled WGS sequence"/>
</dbReference>
<dbReference type="GO" id="GO:0004601">
    <property type="term" value="F:peroxidase activity"/>
    <property type="evidence" value="ECO:0007669"/>
    <property type="project" value="InterPro"/>
</dbReference>
<gene>
    <name evidence="2" type="ORF">H9815_08560</name>
</gene>
<comment type="caution">
    <text evidence="2">The sequence shown here is derived from an EMBL/GenBank/DDBJ whole genome shotgun (WGS) entry which is preliminary data.</text>
</comment>
<proteinExistence type="predicted"/>
<dbReference type="Gene3D" id="3.30.300.20">
    <property type="match status" value="1"/>
</dbReference>
<reference evidence="2" key="2">
    <citation type="submission" date="2021-04" db="EMBL/GenBank/DDBJ databases">
        <authorList>
            <person name="Gilroy R."/>
        </authorList>
    </citation>
    <scope>NUCLEOTIDE SEQUENCE</scope>
    <source>
        <strain evidence="2">ChiGjej4B4-7305</strain>
    </source>
</reference>
<sequence length="144" mass="14339">MPTPVTSSANGSWNGDLASGSGQTTLSTSGLGTFDVNWKARTEPGAGTTNPEELIAAAHAACYSMALSNELDGNGTTATSVRTKADVTFVAGTGITGIHLTTVAVVPGISAADFARIADGAKDGCPVSVALKATPITLDATLEN</sequence>
<feature type="compositionally biased region" description="Low complexity" evidence="1">
    <location>
        <begin position="19"/>
        <end position="28"/>
    </location>
</feature>
<protein>
    <submittedName>
        <fullName evidence="2">OsmC family peroxiredoxin</fullName>
    </submittedName>
</protein>
<dbReference type="InterPro" id="IPR052707">
    <property type="entry name" value="OsmC_Ohr_Peroxiredoxin"/>
</dbReference>
<dbReference type="AlphaFoldDB" id="A0A9D2EE97"/>
<evidence type="ECO:0000256" key="1">
    <source>
        <dbReference type="SAM" id="MobiDB-lite"/>
    </source>
</evidence>
<dbReference type="InterPro" id="IPR036102">
    <property type="entry name" value="OsmC/Ohrsf"/>
</dbReference>
<feature type="region of interest" description="Disordered" evidence="1">
    <location>
        <begin position="1"/>
        <end position="28"/>
    </location>
</feature>
<evidence type="ECO:0000313" key="2">
    <source>
        <dbReference type="EMBL" id="HIZ35817.1"/>
    </source>
</evidence>
<dbReference type="SUPFAM" id="SSF82784">
    <property type="entry name" value="OsmC-like"/>
    <property type="match status" value="1"/>
</dbReference>
<name>A0A9D2EE97_9MICO</name>
<dbReference type="PANTHER" id="PTHR42830">
    <property type="entry name" value="OSMOTICALLY INDUCIBLE FAMILY PROTEIN"/>
    <property type="match status" value="1"/>
</dbReference>
<dbReference type="InterPro" id="IPR003718">
    <property type="entry name" value="OsmC/Ohr_fam"/>
</dbReference>
<dbReference type="EMBL" id="DXBY01000146">
    <property type="protein sequence ID" value="HIZ35817.1"/>
    <property type="molecule type" value="Genomic_DNA"/>
</dbReference>
<evidence type="ECO:0000313" key="3">
    <source>
        <dbReference type="Proteomes" id="UP000824037"/>
    </source>
</evidence>
<organism evidence="2 3">
    <name type="scientific">Candidatus Ruania gallistercoris</name>
    <dbReference type="NCBI Taxonomy" id="2838746"/>
    <lineage>
        <taxon>Bacteria</taxon>
        <taxon>Bacillati</taxon>
        <taxon>Actinomycetota</taxon>
        <taxon>Actinomycetes</taxon>
        <taxon>Micrococcales</taxon>
        <taxon>Ruaniaceae</taxon>
        <taxon>Ruania</taxon>
    </lineage>
</organism>